<proteinExistence type="predicted"/>
<accession>F0WTI7</accession>
<evidence type="ECO:0000313" key="1">
    <source>
        <dbReference type="EMBL" id="CCA24678.1"/>
    </source>
</evidence>
<dbReference type="AlphaFoldDB" id="F0WTI7"/>
<gene>
    <name evidence="1" type="primary">AlNc14C252G9666</name>
    <name evidence="1" type="ORF">ALNC14_108220</name>
</gene>
<name>F0WTI7_9STRA</name>
<dbReference type="SUPFAM" id="SSF47391">
    <property type="entry name" value="Dimerization-anchoring domain of cAMP-dependent PK regulatory subunit"/>
    <property type="match status" value="1"/>
</dbReference>
<organism evidence="1">
    <name type="scientific">Albugo laibachii Nc14</name>
    <dbReference type="NCBI Taxonomy" id="890382"/>
    <lineage>
        <taxon>Eukaryota</taxon>
        <taxon>Sar</taxon>
        <taxon>Stramenopiles</taxon>
        <taxon>Oomycota</taxon>
        <taxon>Peronosporomycetes</taxon>
        <taxon>Albuginales</taxon>
        <taxon>Albuginaceae</taxon>
        <taxon>Albugo</taxon>
    </lineage>
</organism>
<dbReference type="InterPro" id="IPR059162">
    <property type="entry name" value="RIIAD1"/>
</dbReference>
<dbReference type="CDD" id="cd22971">
    <property type="entry name" value="DD_RIIAD1"/>
    <property type="match status" value="1"/>
</dbReference>
<dbReference type="EMBL" id="FR824297">
    <property type="protein sequence ID" value="CCA24678.1"/>
    <property type="molecule type" value="Genomic_DNA"/>
</dbReference>
<reference evidence="1" key="2">
    <citation type="submission" date="2011-02" db="EMBL/GenBank/DDBJ databases">
        <authorList>
            <person name="MacLean D."/>
        </authorList>
    </citation>
    <scope>NUCLEOTIDE SEQUENCE</scope>
</reference>
<dbReference type="HOGENOM" id="CLU_2781170_0_0_1"/>
<protein>
    <submittedName>
        <fullName evidence="1">AlNc14C252G9666 protein</fullName>
    </submittedName>
</protein>
<reference evidence="1" key="1">
    <citation type="journal article" date="2011" name="PLoS Biol.">
        <title>Gene gain and loss during evolution of obligate parasitism in the white rust pathogen of Arabidopsis thaliana.</title>
        <authorList>
            <person name="Kemen E."/>
            <person name="Gardiner A."/>
            <person name="Schultz-Larsen T."/>
            <person name="Kemen A.C."/>
            <person name="Balmuth A.L."/>
            <person name="Robert-Seilaniantz A."/>
            <person name="Bailey K."/>
            <person name="Holub E."/>
            <person name="Studholme D.J."/>
            <person name="Maclean D."/>
            <person name="Jones J.D."/>
        </authorList>
    </citation>
    <scope>NUCLEOTIDE SEQUENCE</scope>
</reference>
<sequence>MKAAGSSEQKAALRRLKVDLNMENERYLRSQPDVHKLLKALVTSILDEKPENVGGFAYRFFSQDAGTLD</sequence>